<dbReference type="Gene3D" id="3.55.50.30">
    <property type="match status" value="1"/>
</dbReference>
<reference evidence="4 5" key="1">
    <citation type="submission" date="2013-04" db="EMBL/GenBank/DDBJ databases">
        <title>The Genome Sequence of Parabacteroides gordonii DSM 23371.</title>
        <authorList>
            <consortium name="The Broad Institute Genomics Platform"/>
            <person name="Earl A."/>
            <person name="Ward D."/>
            <person name="Feldgarden M."/>
            <person name="Gevers D."/>
            <person name="Martens E."/>
            <person name="Sakamoto M."/>
            <person name="Benno Y."/>
            <person name="Suzuki N."/>
            <person name="Matsunaga N."/>
            <person name="Koshihara K."/>
            <person name="Seki M."/>
            <person name="Komiya H."/>
            <person name="Walker B."/>
            <person name="Young S."/>
            <person name="Zeng Q."/>
            <person name="Gargeya S."/>
            <person name="Fitzgerald M."/>
            <person name="Haas B."/>
            <person name="Abouelleil A."/>
            <person name="Allen A.W."/>
            <person name="Alvarado L."/>
            <person name="Arachchi H.M."/>
            <person name="Berlin A.M."/>
            <person name="Chapman S.B."/>
            <person name="Gainer-Dewar J."/>
            <person name="Goldberg J."/>
            <person name="Griggs A."/>
            <person name="Gujja S."/>
            <person name="Hansen M."/>
            <person name="Howarth C."/>
            <person name="Imamovic A."/>
            <person name="Ireland A."/>
            <person name="Larimer J."/>
            <person name="McCowan C."/>
            <person name="Murphy C."/>
            <person name="Pearson M."/>
            <person name="Poon T.W."/>
            <person name="Priest M."/>
            <person name="Roberts A."/>
            <person name="Saif S."/>
            <person name="Shea T."/>
            <person name="Sisk P."/>
            <person name="Sykes S."/>
            <person name="Wortman J."/>
            <person name="Nusbaum C."/>
            <person name="Birren B."/>
        </authorList>
    </citation>
    <scope>NUCLEOTIDE SEQUENCE [LARGE SCALE GENOMIC DNA]</scope>
    <source>
        <strain evidence="4 5">MS-1</strain>
    </source>
</reference>
<dbReference type="FunFam" id="2.60.120.1440:FF:000001">
    <property type="entry name" value="Putative anti-sigma factor"/>
    <property type="match status" value="1"/>
</dbReference>
<dbReference type="PIRSF" id="PIRSF018266">
    <property type="entry name" value="FecR"/>
    <property type="match status" value="1"/>
</dbReference>
<keyword evidence="1" id="KW-0472">Membrane</keyword>
<organism evidence="4 5">
    <name type="scientific">Parabacteroides gordonii MS-1 = DSM 23371</name>
    <dbReference type="NCBI Taxonomy" id="1203610"/>
    <lineage>
        <taxon>Bacteria</taxon>
        <taxon>Pseudomonadati</taxon>
        <taxon>Bacteroidota</taxon>
        <taxon>Bacteroidia</taxon>
        <taxon>Bacteroidales</taxon>
        <taxon>Tannerellaceae</taxon>
        <taxon>Parabacteroides</taxon>
    </lineage>
</organism>
<dbReference type="InterPro" id="IPR012373">
    <property type="entry name" value="Ferrdict_sens_TM"/>
</dbReference>
<evidence type="ECO:0000259" key="2">
    <source>
        <dbReference type="Pfam" id="PF04773"/>
    </source>
</evidence>
<dbReference type="Pfam" id="PF04773">
    <property type="entry name" value="FecR"/>
    <property type="match status" value="1"/>
</dbReference>
<dbReference type="PATRIC" id="fig|1203610.3.peg.2929"/>
<keyword evidence="1" id="KW-0812">Transmembrane</keyword>
<dbReference type="PANTHER" id="PTHR30273:SF2">
    <property type="entry name" value="PROTEIN FECR"/>
    <property type="match status" value="1"/>
</dbReference>
<feature type="domain" description="FecR protein" evidence="2">
    <location>
        <begin position="103"/>
        <end position="198"/>
    </location>
</feature>
<dbReference type="Gene3D" id="2.60.120.1440">
    <property type="match status" value="1"/>
</dbReference>
<dbReference type="AlphaFoldDB" id="A0A0F5JCC7"/>
<dbReference type="Pfam" id="PF16344">
    <property type="entry name" value="FecR_C"/>
    <property type="match status" value="1"/>
</dbReference>
<evidence type="ECO:0000259" key="3">
    <source>
        <dbReference type="Pfam" id="PF16344"/>
    </source>
</evidence>
<keyword evidence="1" id="KW-1133">Transmembrane helix</keyword>
<feature type="transmembrane region" description="Helical" evidence="1">
    <location>
        <begin position="73"/>
        <end position="90"/>
    </location>
</feature>
<gene>
    <name evidence="4" type="ORF">HMPREF1536_02862</name>
</gene>
<dbReference type="PANTHER" id="PTHR30273">
    <property type="entry name" value="PERIPLASMIC SIGNAL SENSOR AND SIGMA FACTOR ACTIVATOR FECR-RELATED"/>
    <property type="match status" value="1"/>
</dbReference>
<dbReference type="InterPro" id="IPR032508">
    <property type="entry name" value="FecR_C"/>
</dbReference>
<keyword evidence="5" id="KW-1185">Reference proteome</keyword>
<dbReference type="GO" id="GO:0016989">
    <property type="term" value="F:sigma factor antagonist activity"/>
    <property type="evidence" value="ECO:0007669"/>
    <property type="project" value="TreeGrafter"/>
</dbReference>
<dbReference type="InterPro" id="IPR006860">
    <property type="entry name" value="FecR"/>
</dbReference>
<sequence>MEKELLHKFFAGAATLEEKEAIMHWMESDPGNKQFLLKERKLYNAVLLHGEDKQVQQQAGRQQYFLRRGVARFLRVAAMIVVAFGLGYFWQSEKTEGPIAMQTISVPAGQCVNVTLPDGSNIWLNAQTTIQYPVSFNKENRQVKLDGEAYFDVAKDSKRPFIVNTKECSVEVLGTKFNIDAYSSRDKFETVLMEGSVKVSMLDDPTQAVSLKPNNKVYRSNGKLLTQKVSNYERYRWKEGLICFVDEPFKVVMEDFEKFYGLTIVVNNQKVTQYLYTGKFKQTDGVDYALSLLQKNIHFTYQRDRENHIVYIN</sequence>
<accession>A0A0F5JCC7</accession>
<dbReference type="HOGENOM" id="CLU_050192_2_3_10"/>
<comment type="caution">
    <text evidence="4">The sequence shown here is derived from an EMBL/GenBank/DDBJ whole genome shotgun (WGS) entry which is preliminary data.</text>
</comment>
<proteinExistence type="predicted"/>
<evidence type="ECO:0008006" key="6">
    <source>
        <dbReference type="Google" id="ProtNLM"/>
    </source>
</evidence>
<dbReference type="STRING" id="1203610.HMPREF1536_02862"/>
<protein>
    <recommendedName>
        <fullName evidence="6">FecR protein domain-containing protein</fullName>
    </recommendedName>
</protein>
<evidence type="ECO:0000313" key="4">
    <source>
        <dbReference type="EMBL" id="KKB55393.1"/>
    </source>
</evidence>
<name>A0A0F5JCC7_9BACT</name>
<evidence type="ECO:0000313" key="5">
    <source>
        <dbReference type="Proteomes" id="UP000033035"/>
    </source>
</evidence>
<dbReference type="RefSeq" id="WP_028729596.1">
    <property type="nucleotide sequence ID" value="NZ_KE386764.1"/>
</dbReference>
<feature type="domain" description="Protein FecR C-terminal" evidence="3">
    <location>
        <begin position="242"/>
        <end position="309"/>
    </location>
</feature>
<dbReference type="EMBL" id="AQHW01000015">
    <property type="protein sequence ID" value="KKB55393.1"/>
    <property type="molecule type" value="Genomic_DNA"/>
</dbReference>
<evidence type="ECO:0000256" key="1">
    <source>
        <dbReference type="SAM" id="Phobius"/>
    </source>
</evidence>
<dbReference type="Proteomes" id="UP000033035">
    <property type="component" value="Unassembled WGS sequence"/>
</dbReference>